<feature type="binding site" evidence="9">
    <location>
        <position position="170"/>
    </location>
    <ligand>
        <name>Zn(2+)</name>
        <dbReference type="ChEBI" id="CHEBI:29105"/>
        <label>2</label>
    </ligand>
</feature>
<feature type="binding site" evidence="9">
    <location>
        <position position="167"/>
    </location>
    <ligand>
        <name>Zn(2+)</name>
        <dbReference type="ChEBI" id="CHEBI:29105"/>
        <label>2</label>
    </ligand>
</feature>
<dbReference type="PANTHER" id="PTHR43096">
    <property type="entry name" value="DNAJ HOMOLOG 1, MITOCHONDRIAL-RELATED"/>
    <property type="match status" value="1"/>
</dbReference>
<dbReference type="InterPro" id="IPR036410">
    <property type="entry name" value="HSP_DnaJ_Cys-rich_dom_sf"/>
</dbReference>
<keyword evidence="9" id="KW-0235">DNA replication</keyword>
<comment type="similarity">
    <text evidence="7 9">Belongs to the DnaJ family.</text>
</comment>
<keyword evidence="2 9" id="KW-0677">Repeat</keyword>
<feature type="binding site" evidence="9">
    <location>
        <position position="153"/>
    </location>
    <ligand>
        <name>Zn(2+)</name>
        <dbReference type="ChEBI" id="CHEBI:29105"/>
        <label>1</label>
    </ligand>
</feature>
<feature type="binding site" evidence="9">
    <location>
        <position position="210"/>
    </location>
    <ligand>
        <name>Zn(2+)</name>
        <dbReference type="ChEBI" id="CHEBI:29105"/>
        <label>1</label>
    </ligand>
</feature>
<evidence type="ECO:0000259" key="12">
    <source>
        <dbReference type="PROSITE" id="PS51188"/>
    </source>
</evidence>
<dbReference type="EMBL" id="MHNI01000012">
    <property type="protein sequence ID" value="OGZ42935.1"/>
    <property type="molecule type" value="Genomic_DNA"/>
</dbReference>
<dbReference type="HAMAP" id="MF_01152">
    <property type="entry name" value="DnaJ"/>
    <property type="match status" value="1"/>
</dbReference>
<organism evidence="13 14">
    <name type="scientific">Candidatus Ryanbacteria bacterium RIFCSPHIGHO2_01_45_13</name>
    <dbReference type="NCBI Taxonomy" id="1802112"/>
    <lineage>
        <taxon>Bacteria</taxon>
        <taxon>Candidatus Ryaniibacteriota</taxon>
    </lineage>
</organism>
<dbReference type="PROSITE" id="PS51188">
    <property type="entry name" value="ZF_CR"/>
    <property type="match status" value="1"/>
</dbReference>
<dbReference type="FunFam" id="1.10.287.110:FF:000034">
    <property type="entry name" value="Chaperone protein DnaJ"/>
    <property type="match status" value="1"/>
</dbReference>
<dbReference type="InterPro" id="IPR008971">
    <property type="entry name" value="HSP40/DnaJ_pept-bd"/>
</dbReference>
<comment type="subunit">
    <text evidence="9">Homodimer.</text>
</comment>
<dbReference type="SUPFAM" id="SSF49493">
    <property type="entry name" value="HSP40/DnaJ peptide-binding domain"/>
    <property type="match status" value="2"/>
</dbReference>
<dbReference type="Gene3D" id="1.10.287.110">
    <property type="entry name" value="DnaJ domain"/>
    <property type="match status" value="1"/>
</dbReference>
<keyword evidence="9" id="KW-0346">Stress response</keyword>
<dbReference type="FunFam" id="2.60.260.20:FF:000005">
    <property type="entry name" value="Chaperone protein dnaJ 1, mitochondrial"/>
    <property type="match status" value="1"/>
</dbReference>
<dbReference type="GO" id="GO:0031072">
    <property type="term" value="F:heat shock protein binding"/>
    <property type="evidence" value="ECO:0007669"/>
    <property type="project" value="InterPro"/>
</dbReference>
<evidence type="ECO:0000256" key="6">
    <source>
        <dbReference type="ARBA" id="ARBA00053423"/>
    </source>
</evidence>
<feature type="binding site" evidence="9">
    <location>
        <position position="207"/>
    </location>
    <ligand>
        <name>Zn(2+)</name>
        <dbReference type="ChEBI" id="CHEBI:29105"/>
        <label>1</label>
    </ligand>
</feature>
<proteinExistence type="inferred from homology"/>
<dbReference type="Pfam" id="PF00226">
    <property type="entry name" value="DnaJ"/>
    <property type="match status" value="1"/>
</dbReference>
<feature type="domain" description="J" evidence="11">
    <location>
        <begin position="3"/>
        <end position="71"/>
    </location>
</feature>
<dbReference type="Gene3D" id="2.60.260.20">
    <property type="entry name" value="Urease metallochaperone UreE, N-terminal domain"/>
    <property type="match status" value="2"/>
</dbReference>
<dbReference type="SUPFAM" id="SSF57938">
    <property type="entry name" value="DnaJ/Hsp40 cysteine-rich domain"/>
    <property type="match status" value="1"/>
</dbReference>
<dbReference type="Proteomes" id="UP000176700">
    <property type="component" value="Unassembled WGS sequence"/>
</dbReference>
<dbReference type="CDD" id="cd10719">
    <property type="entry name" value="DnaJ_zf"/>
    <property type="match status" value="1"/>
</dbReference>
<evidence type="ECO:0000313" key="14">
    <source>
        <dbReference type="Proteomes" id="UP000176700"/>
    </source>
</evidence>
<evidence type="ECO:0000256" key="8">
    <source>
        <dbReference type="ARBA" id="ARBA00067609"/>
    </source>
</evidence>
<dbReference type="FunFam" id="2.10.230.10:FF:000002">
    <property type="entry name" value="Molecular chaperone DnaJ"/>
    <property type="match status" value="1"/>
</dbReference>
<dbReference type="InterPro" id="IPR001305">
    <property type="entry name" value="HSP_DnaJ_Cys-rich_dom"/>
</dbReference>
<dbReference type="SUPFAM" id="SSF46565">
    <property type="entry name" value="Chaperone J-domain"/>
    <property type="match status" value="1"/>
</dbReference>
<evidence type="ECO:0000256" key="3">
    <source>
        <dbReference type="ARBA" id="ARBA00022771"/>
    </source>
</evidence>
<dbReference type="InterPro" id="IPR001623">
    <property type="entry name" value="DnaJ_domain"/>
</dbReference>
<accession>A0A1G2FXY1</accession>
<feature type="binding site" evidence="9">
    <location>
        <position position="193"/>
    </location>
    <ligand>
        <name>Zn(2+)</name>
        <dbReference type="ChEBI" id="CHEBI:29105"/>
        <label>2</label>
    </ligand>
</feature>
<comment type="subcellular location">
    <subcellularLocation>
        <location evidence="9">Cytoplasm</location>
    </subcellularLocation>
</comment>
<dbReference type="Gene3D" id="2.10.230.10">
    <property type="entry name" value="Heat shock protein DnaJ, cysteine-rich domain"/>
    <property type="match status" value="1"/>
</dbReference>
<comment type="domain">
    <text evidence="9">The J domain is necessary and sufficient to stimulate DnaK ATPase activity. Zinc center 1 plays an important role in the autonomous, DnaK-independent chaperone activity of DnaJ. Zinc center 2 is essential for interaction with DnaK and for DnaJ activity.</text>
</comment>
<dbReference type="InterPro" id="IPR036869">
    <property type="entry name" value="J_dom_sf"/>
</dbReference>
<dbReference type="InterPro" id="IPR002939">
    <property type="entry name" value="DnaJ_C"/>
</dbReference>
<keyword evidence="4 9" id="KW-0862">Zinc</keyword>
<dbReference type="Pfam" id="PF00684">
    <property type="entry name" value="DnaJ_CXXCXGXG"/>
    <property type="match status" value="1"/>
</dbReference>
<evidence type="ECO:0000256" key="5">
    <source>
        <dbReference type="ARBA" id="ARBA00023186"/>
    </source>
</evidence>
<evidence type="ECO:0000256" key="9">
    <source>
        <dbReference type="HAMAP-Rule" id="MF_01152"/>
    </source>
</evidence>
<evidence type="ECO:0000256" key="2">
    <source>
        <dbReference type="ARBA" id="ARBA00022737"/>
    </source>
</evidence>
<comment type="caution">
    <text evidence="13">The sequence shown here is derived from an EMBL/GenBank/DDBJ whole genome shotgun (WGS) entry which is preliminary data.</text>
</comment>
<comment type="function">
    <text evidence="6 9">Participates actively in the response to hyperosmotic and heat shock by preventing the aggregation of stress-denatured proteins and by disaggregating proteins, also in an autonomous, DnaK-independent fashion. Unfolded proteins bind initially to DnaJ; upon interaction with the DnaJ-bound protein, DnaK hydrolyzes its bound ATP, resulting in the formation of a stable complex. GrpE releases ADP from DnaK; ATP binding to DnaK triggers the release of the substrate protein, thus completing the reaction cycle. Several rounds of ATP-dependent interactions between DnaJ, DnaK and GrpE are required for fully efficient folding. Also involved, together with DnaK and GrpE, in the DNA replication of plasmids through activation of initiation proteins.</text>
</comment>
<dbReference type="GO" id="GO:0008270">
    <property type="term" value="F:zinc ion binding"/>
    <property type="evidence" value="ECO:0007669"/>
    <property type="project" value="UniProtKB-UniRule"/>
</dbReference>
<evidence type="ECO:0000256" key="10">
    <source>
        <dbReference type="PROSITE-ProRule" id="PRU00546"/>
    </source>
</evidence>
<dbReference type="GO" id="GO:0051082">
    <property type="term" value="F:unfolded protein binding"/>
    <property type="evidence" value="ECO:0007669"/>
    <property type="project" value="UniProtKB-UniRule"/>
</dbReference>
<dbReference type="CDD" id="cd06257">
    <property type="entry name" value="DnaJ"/>
    <property type="match status" value="1"/>
</dbReference>
<dbReference type="PRINTS" id="PR00625">
    <property type="entry name" value="JDOMAIN"/>
</dbReference>
<dbReference type="GO" id="GO:0006260">
    <property type="term" value="P:DNA replication"/>
    <property type="evidence" value="ECO:0007669"/>
    <property type="project" value="UniProtKB-KW"/>
</dbReference>
<dbReference type="GO" id="GO:0005524">
    <property type="term" value="F:ATP binding"/>
    <property type="evidence" value="ECO:0007669"/>
    <property type="project" value="InterPro"/>
</dbReference>
<dbReference type="InterPro" id="IPR012724">
    <property type="entry name" value="DnaJ"/>
</dbReference>
<evidence type="ECO:0000256" key="4">
    <source>
        <dbReference type="ARBA" id="ARBA00022833"/>
    </source>
</evidence>
<comment type="caution">
    <text evidence="9">Lacks conserved residue(s) required for the propagation of feature annotation.</text>
</comment>
<name>A0A1G2FXY1_9BACT</name>
<evidence type="ECO:0000313" key="13">
    <source>
        <dbReference type="EMBL" id="OGZ42935.1"/>
    </source>
</evidence>
<evidence type="ECO:0000259" key="11">
    <source>
        <dbReference type="PROSITE" id="PS50076"/>
    </source>
</evidence>
<feature type="domain" description="CR-type" evidence="12">
    <location>
        <begin position="137"/>
        <end position="219"/>
    </location>
</feature>
<keyword evidence="3 9" id="KW-0863">Zinc-finger</keyword>
<keyword evidence="9" id="KW-0963">Cytoplasm</keyword>
<protein>
    <recommendedName>
        <fullName evidence="8 9">Chaperone protein DnaJ</fullName>
    </recommendedName>
</protein>
<keyword evidence="5 9" id="KW-0143">Chaperone</keyword>
<dbReference type="NCBIfam" id="NF008035">
    <property type="entry name" value="PRK10767.1"/>
    <property type="match status" value="1"/>
</dbReference>
<evidence type="ECO:0000256" key="1">
    <source>
        <dbReference type="ARBA" id="ARBA00022723"/>
    </source>
</evidence>
<dbReference type="NCBIfam" id="TIGR02349">
    <property type="entry name" value="DnaJ_bact"/>
    <property type="match status" value="1"/>
</dbReference>
<evidence type="ECO:0000256" key="7">
    <source>
        <dbReference type="ARBA" id="ARBA00061004"/>
    </source>
</evidence>
<feature type="binding site" evidence="9">
    <location>
        <position position="150"/>
    </location>
    <ligand>
        <name>Zn(2+)</name>
        <dbReference type="ChEBI" id="CHEBI:29105"/>
        <label>1</label>
    </ligand>
</feature>
<dbReference type="SMART" id="SM00271">
    <property type="entry name" value="DnaJ"/>
    <property type="match status" value="1"/>
</dbReference>
<gene>
    <name evidence="9" type="primary">dnaJ</name>
    <name evidence="13" type="ORF">A2W41_02365</name>
</gene>
<feature type="binding site" evidence="9">
    <location>
        <position position="196"/>
    </location>
    <ligand>
        <name>Zn(2+)</name>
        <dbReference type="ChEBI" id="CHEBI:29105"/>
        <label>2</label>
    </ligand>
</feature>
<feature type="zinc finger region" description="CR-type" evidence="10">
    <location>
        <begin position="137"/>
        <end position="219"/>
    </location>
</feature>
<sequence>MKDYYKILGVDHNASKEDIKKAYRRLAHQYHPDKHTDEKMRKEAETRFKEITEAYHILSNDQRRSQYDTFSTSGFHGSDAGWDFSGFGQSGFSDFSNIDIGEIFGDFFGFGRAKHAPRRGRDISIDIEITFDESVFGTERRMLIRKMALCSGCGGSGAEEGFGEKTCSRCHGSGTIRTTKQSFFASFSQLVECDLCGGIGKLPEKACKKCSGSAVIPQSEEVRIVVPPSVRSGEMIRLSGKGEAIARGDYGDLYVKVHVLPHKVFRRENDDIHMQLIVPLSQAMIGGEQEIETLDGKIKIKIPHGTQTGDMLRVRGKGFVREGDDRGDLIINVIVRMPKRVSKKLRAIAEEIHREGY</sequence>
<dbReference type="GO" id="GO:0009408">
    <property type="term" value="P:response to heat"/>
    <property type="evidence" value="ECO:0007669"/>
    <property type="project" value="InterPro"/>
</dbReference>
<comment type="cofactor">
    <cofactor evidence="9">
        <name>Zn(2+)</name>
        <dbReference type="ChEBI" id="CHEBI:29105"/>
    </cofactor>
    <text evidence="9">Binds 2 Zn(2+) ions per monomer.</text>
</comment>
<dbReference type="GO" id="GO:0042026">
    <property type="term" value="P:protein refolding"/>
    <property type="evidence" value="ECO:0007669"/>
    <property type="project" value="TreeGrafter"/>
</dbReference>
<dbReference type="AlphaFoldDB" id="A0A1G2FXY1"/>
<dbReference type="PANTHER" id="PTHR43096:SF52">
    <property type="entry name" value="DNAJ HOMOLOG 1, MITOCHONDRIAL-RELATED"/>
    <property type="match status" value="1"/>
</dbReference>
<reference evidence="13 14" key="1">
    <citation type="journal article" date="2016" name="Nat. Commun.">
        <title>Thousands of microbial genomes shed light on interconnected biogeochemical processes in an aquifer system.</title>
        <authorList>
            <person name="Anantharaman K."/>
            <person name="Brown C.T."/>
            <person name="Hug L.A."/>
            <person name="Sharon I."/>
            <person name="Castelle C.J."/>
            <person name="Probst A.J."/>
            <person name="Thomas B.C."/>
            <person name="Singh A."/>
            <person name="Wilkins M.J."/>
            <person name="Karaoz U."/>
            <person name="Brodie E.L."/>
            <person name="Williams K.H."/>
            <person name="Hubbard S.S."/>
            <person name="Banfield J.F."/>
        </authorList>
    </citation>
    <scope>NUCLEOTIDE SEQUENCE [LARGE SCALE GENOMIC DNA]</scope>
</reference>
<dbReference type="CDD" id="cd10747">
    <property type="entry name" value="DnaJ_C"/>
    <property type="match status" value="1"/>
</dbReference>
<dbReference type="GO" id="GO:0005737">
    <property type="term" value="C:cytoplasm"/>
    <property type="evidence" value="ECO:0007669"/>
    <property type="project" value="UniProtKB-SubCell"/>
</dbReference>
<keyword evidence="1 9" id="KW-0479">Metal-binding</keyword>
<dbReference type="Pfam" id="PF01556">
    <property type="entry name" value="DnaJ_C"/>
    <property type="match status" value="1"/>
</dbReference>
<dbReference type="PROSITE" id="PS50076">
    <property type="entry name" value="DNAJ_2"/>
    <property type="match status" value="1"/>
</dbReference>